<reference evidence="7 8" key="1">
    <citation type="journal article" date="2024" name="BMC Genomics">
        <title>De novo assembly and annotation of Popillia japonica's genome with initial clues to its potential as an invasive pest.</title>
        <authorList>
            <person name="Cucini C."/>
            <person name="Boschi S."/>
            <person name="Funari R."/>
            <person name="Cardaioli E."/>
            <person name="Iannotti N."/>
            <person name="Marturano G."/>
            <person name="Paoli F."/>
            <person name="Bruttini M."/>
            <person name="Carapelli A."/>
            <person name="Frati F."/>
            <person name="Nardi F."/>
        </authorList>
    </citation>
    <scope>NUCLEOTIDE SEQUENCE [LARGE SCALE GENOMIC DNA]</scope>
    <source>
        <strain evidence="7">DMR45628</strain>
    </source>
</reference>
<dbReference type="Pfam" id="PF13873">
    <property type="entry name" value="Myb_DNA-bind_5"/>
    <property type="match status" value="1"/>
</dbReference>
<dbReference type="Proteomes" id="UP001458880">
    <property type="component" value="Unassembled WGS sequence"/>
</dbReference>
<keyword evidence="4" id="KW-0804">Transcription</keyword>
<keyword evidence="3" id="KW-0805">Transcription regulation</keyword>
<dbReference type="EMBL" id="JASPKY010000175">
    <property type="protein sequence ID" value="KAK9727836.1"/>
    <property type="molecule type" value="Genomic_DNA"/>
</dbReference>
<evidence type="ECO:0000256" key="3">
    <source>
        <dbReference type="ARBA" id="ARBA00023015"/>
    </source>
</evidence>
<evidence type="ECO:0000259" key="6">
    <source>
        <dbReference type="Pfam" id="PF13873"/>
    </source>
</evidence>
<comment type="subunit">
    <text evidence="1">Self-associates forming complexes of several hundred monomers.</text>
</comment>
<gene>
    <name evidence="7" type="ORF">QE152_g18959</name>
</gene>
<evidence type="ECO:0000256" key="1">
    <source>
        <dbReference type="ARBA" id="ARBA00011764"/>
    </source>
</evidence>
<dbReference type="InterPro" id="IPR028002">
    <property type="entry name" value="Myb_DNA-bind_5"/>
</dbReference>
<evidence type="ECO:0000256" key="4">
    <source>
        <dbReference type="ARBA" id="ARBA00023163"/>
    </source>
</evidence>
<dbReference type="PANTHER" id="PTHR23098">
    <property type="entry name" value="AGAP001331-PA-RELATED"/>
    <property type="match status" value="1"/>
</dbReference>
<dbReference type="GO" id="GO:0005634">
    <property type="term" value="C:nucleus"/>
    <property type="evidence" value="ECO:0007669"/>
    <property type="project" value="TreeGrafter"/>
</dbReference>
<evidence type="ECO:0000313" key="7">
    <source>
        <dbReference type="EMBL" id="KAK9727836.1"/>
    </source>
</evidence>
<comment type="function">
    <text evidence="5">Involved in transvection phenomena (= synapsis-dependent gene expression), where the synaptic pairing of chromosomes carrying genes with which zeste interacts influences the expression of these genes. Zeste binds to DNA and stimulates transcription from a nearby promoter.</text>
</comment>
<organism evidence="7 8">
    <name type="scientific">Popillia japonica</name>
    <name type="common">Japanese beetle</name>
    <dbReference type="NCBI Taxonomy" id="7064"/>
    <lineage>
        <taxon>Eukaryota</taxon>
        <taxon>Metazoa</taxon>
        <taxon>Ecdysozoa</taxon>
        <taxon>Arthropoda</taxon>
        <taxon>Hexapoda</taxon>
        <taxon>Insecta</taxon>
        <taxon>Pterygota</taxon>
        <taxon>Neoptera</taxon>
        <taxon>Endopterygota</taxon>
        <taxon>Coleoptera</taxon>
        <taxon>Polyphaga</taxon>
        <taxon>Scarabaeiformia</taxon>
        <taxon>Scarabaeidae</taxon>
        <taxon>Rutelinae</taxon>
        <taxon>Popillia</taxon>
    </lineage>
</organism>
<sequence>MAKRERCSKRKIEAMINFIEQHKELIHPGEFPEWEQLKTELNNMEGPTRSIRQWKNVLNDLKTKARRKAHILKCELNKTGGGPNAGKPLTAIENRLLALLDKVTIEGLDEIPELGLQSEDVPVVSQIATAVEVQEVLLLHNEPIACASSNTGHSYGDIQVLIQSNNNIATSNNNIARAISKLANVLGKK</sequence>
<protein>
    <recommendedName>
        <fullName evidence="2">Regulatory protein zeste</fullName>
    </recommendedName>
</protein>
<feature type="domain" description="Myb/SANT-like DNA-binding" evidence="6">
    <location>
        <begin position="34"/>
        <end position="69"/>
    </location>
</feature>
<accession>A0AAW1L3V2</accession>
<name>A0AAW1L3V2_POPJA</name>
<evidence type="ECO:0000313" key="8">
    <source>
        <dbReference type="Proteomes" id="UP001458880"/>
    </source>
</evidence>
<keyword evidence="7" id="KW-0238">DNA-binding</keyword>
<dbReference type="PANTHER" id="PTHR23098:SF16">
    <property type="entry name" value="REGULATORY PROTEIN ZESTE"/>
    <property type="match status" value="1"/>
</dbReference>
<evidence type="ECO:0000256" key="5">
    <source>
        <dbReference type="ARBA" id="ARBA00025466"/>
    </source>
</evidence>
<dbReference type="AlphaFoldDB" id="A0AAW1L3V2"/>
<comment type="caution">
    <text evidence="7">The sequence shown here is derived from an EMBL/GenBank/DDBJ whole genome shotgun (WGS) entry which is preliminary data.</text>
</comment>
<dbReference type="GO" id="GO:0003677">
    <property type="term" value="F:DNA binding"/>
    <property type="evidence" value="ECO:0007669"/>
    <property type="project" value="UniProtKB-KW"/>
</dbReference>
<keyword evidence="8" id="KW-1185">Reference proteome</keyword>
<evidence type="ECO:0000256" key="2">
    <source>
        <dbReference type="ARBA" id="ARBA00016807"/>
    </source>
</evidence>
<proteinExistence type="predicted"/>